<dbReference type="AlphaFoldDB" id="A0A397JCM1"/>
<organism evidence="3 4">
    <name type="scientific">Diversispora epigaea</name>
    <dbReference type="NCBI Taxonomy" id="1348612"/>
    <lineage>
        <taxon>Eukaryota</taxon>
        <taxon>Fungi</taxon>
        <taxon>Fungi incertae sedis</taxon>
        <taxon>Mucoromycota</taxon>
        <taxon>Glomeromycotina</taxon>
        <taxon>Glomeromycetes</taxon>
        <taxon>Diversisporales</taxon>
        <taxon>Diversisporaceae</taxon>
        <taxon>Diversispora</taxon>
    </lineage>
</organism>
<dbReference type="OrthoDB" id="249612at2759"/>
<evidence type="ECO:0000259" key="1">
    <source>
        <dbReference type="Pfam" id="PF07534"/>
    </source>
</evidence>
<dbReference type="Pfam" id="PF07707">
    <property type="entry name" value="BACK"/>
    <property type="match status" value="1"/>
</dbReference>
<gene>
    <name evidence="3" type="ORF">Glove_74g194</name>
</gene>
<feature type="domain" description="TLDc" evidence="1">
    <location>
        <begin position="242"/>
        <end position="303"/>
    </location>
</feature>
<evidence type="ECO:0000313" key="4">
    <source>
        <dbReference type="Proteomes" id="UP000266861"/>
    </source>
</evidence>
<evidence type="ECO:0000259" key="2">
    <source>
        <dbReference type="Pfam" id="PF07707"/>
    </source>
</evidence>
<reference evidence="3 4" key="1">
    <citation type="submission" date="2018-08" db="EMBL/GenBank/DDBJ databases">
        <title>Genome and evolution of the arbuscular mycorrhizal fungus Diversispora epigaea (formerly Glomus versiforme) and its bacterial endosymbionts.</title>
        <authorList>
            <person name="Sun X."/>
            <person name="Fei Z."/>
            <person name="Harrison M."/>
        </authorList>
    </citation>
    <scope>NUCLEOTIDE SEQUENCE [LARGE SCALE GENOMIC DNA]</scope>
    <source>
        <strain evidence="3 4">IT104</strain>
    </source>
</reference>
<evidence type="ECO:0000313" key="3">
    <source>
        <dbReference type="EMBL" id="RHZ84882.1"/>
    </source>
</evidence>
<dbReference type="Gene3D" id="1.25.40.420">
    <property type="match status" value="1"/>
</dbReference>
<dbReference type="InterPro" id="IPR011705">
    <property type="entry name" value="BACK"/>
</dbReference>
<proteinExistence type="predicted"/>
<dbReference type="Pfam" id="PF07534">
    <property type="entry name" value="TLD"/>
    <property type="match status" value="1"/>
</dbReference>
<accession>A0A397JCM1</accession>
<sequence>MNSQHDISACQNFFTIFSQIGRKKEICNYYYGSRKALLVKVWQNASLTDIRPTSFCDCNNNGNDPTMTEEVEMEMGMKFMIDPRYPRLYFGFTLCLKNNLKTEKELIESSFGVKSAFNVEVYESENFLTLPEDALIFIIKQDDLQLEESKIWQYIIQWGRSKIQLYQSIWTIDNFLTLKTILDIFEMIFPYQQILDLIINSKFLAPNKPISSIVLPPRKTTLSSNIIAGEHTLEISSGIDRGSRDGFDVKTIYEICNKVSNTIIVLKVRDTEEILGGYNPCELDKNKDKWIYSQDRFAFLLKTTNLKNSILSSNEVFEISKRNNL</sequence>
<dbReference type="EMBL" id="PQFF01000070">
    <property type="protein sequence ID" value="RHZ84882.1"/>
    <property type="molecule type" value="Genomic_DNA"/>
</dbReference>
<dbReference type="Proteomes" id="UP000266861">
    <property type="component" value="Unassembled WGS sequence"/>
</dbReference>
<keyword evidence="4" id="KW-1185">Reference proteome</keyword>
<comment type="caution">
    <text evidence="3">The sequence shown here is derived from an EMBL/GenBank/DDBJ whole genome shotgun (WGS) entry which is preliminary data.</text>
</comment>
<name>A0A397JCM1_9GLOM</name>
<protein>
    <submittedName>
        <fullName evidence="3">Uncharacterized protein</fullName>
    </submittedName>
</protein>
<feature type="domain" description="BACK" evidence="2">
    <location>
        <begin position="116"/>
        <end position="163"/>
    </location>
</feature>
<dbReference type="InterPro" id="IPR006571">
    <property type="entry name" value="TLDc_dom"/>
</dbReference>